<proteinExistence type="predicted"/>
<reference evidence="1" key="1">
    <citation type="journal article" date="2012" name="Science">
        <title>Fermentation, hydrogen, and sulfur metabolism in multiple uncultivated bacterial phyla.</title>
        <authorList>
            <person name="Wrighton K.C."/>
            <person name="Thomas B.C."/>
            <person name="Sharon I."/>
            <person name="Miller C.S."/>
            <person name="Castelle C.J."/>
            <person name="VerBerkmoes N.C."/>
            <person name="Wilkins M.J."/>
            <person name="Hettich R.L."/>
            <person name="Lipton M.S."/>
            <person name="Williams K.H."/>
            <person name="Long P.E."/>
            <person name="Banfield J.F."/>
        </authorList>
    </citation>
    <scope>NUCLEOTIDE SEQUENCE [LARGE SCALE GENOMIC DNA]</scope>
</reference>
<name>K2GB70_9BACT</name>
<gene>
    <name evidence="1" type="ORF">ACD_3C00207G0004</name>
</gene>
<dbReference type="EMBL" id="AMFJ01000481">
    <property type="protein sequence ID" value="EKE27434.1"/>
    <property type="molecule type" value="Genomic_DNA"/>
</dbReference>
<accession>K2GB70</accession>
<sequence>MTIIYSDLEKDKLHTNQNINNIKLPPSSIEKEQAIRKHFDIWKNILSDEEMGAMTKLYEDAVTSPLKLSGNSKGISAKQIYAIYIGILIAMIITVVIYFLNKMQSSGINEIL</sequence>
<protein>
    <submittedName>
        <fullName evidence="1">Uncharacterized protein</fullName>
    </submittedName>
</protein>
<dbReference type="AlphaFoldDB" id="K2GB70"/>
<comment type="caution">
    <text evidence="1">The sequence shown here is derived from an EMBL/GenBank/DDBJ whole genome shotgun (WGS) entry which is preliminary data.</text>
</comment>
<organism evidence="1">
    <name type="scientific">uncultured bacterium</name>
    <name type="common">gcode 4</name>
    <dbReference type="NCBI Taxonomy" id="1234023"/>
    <lineage>
        <taxon>Bacteria</taxon>
        <taxon>environmental samples</taxon>
    </lineage>
</organism>
<evidence type="ECO:0000313" key="1">
    <source>
        <dbReference type="EMBL" id="EKE27434.1"/>
    </source>
</evidence>